<dbReference type="PROSITE" id="PS51257">
    <property type="entry name" value="PROKAR_LIPOPROTEIN"/>
    <property type="match status" value="1"/>
</dbReference>
<dbReference type="AlphaFoldDB" id="A0A5M3VY39"/>
<evidence type="ECO:0000256" key="1">
    <source>
        <dbReference type="ARBA" id="ARBA00004418"/>
    </source>
</evidence>
<sequence length="333" mass="35721">MSRLRITLGLTLAALLATSCVSGEDTTGQPAAGAQTELRLDYAYYNPSSLVIKEQKWLETELAAKGVKVTWTLSAGSNKANENLRSDVIDLGSTAGAAAFQARSNGTPIKAVGIYSQPEWAAVVVGKDSPIADVKELKGKRVAATKGTDPYFFLLQSLHEAGLAATDVEVVNLQHADGKTALERGDVDAWAGLDPLMAQGQVDAGSKLIYRNPGFNSYGFLNAREAFITEHPDLVQAAVNAYEKARDWIQKNPDAAVSLLARESKVSPEVAKVVLGERTKLDISPVPGDAQRQVLERILPTLVAEKQVKSEQDARTALETLLEPKFAQQAAKP</sequence>
<dbReference type="RefSeq" id="WP_155337155.1">
    <property type="nucleotide sequence ID" value="NZ_BAAABN010000047.1"/>
</dbReference>
<evidence type="ECO:0000256" key="2">
    <source>
        <dbReference type="ARBA" id="ARBA00010742"/>
    </source>
</evidence>
<feature type="signal peptide" evidence="7">
    <location>
        <begin position="1"/>
        <end position="23"/>
    </location>
</feature>
<comment type="subcellular location">
    <subcellularLocation>
        <location evidence="1">Periplasm</location>
    </subcellularLocation>
</comment>
<dbReference type="Proteomes" id="UP000334990">
    <property type="component" value="Unassembled WGS sequence"/>
</dbReference>
<dbReference type="PANTHER" id="PTHR30024:SF21">
    <property type="entry name" value="ABC TRANSPORTER SUBSTRATE-BINDING PROTEIN"/>
    <property type="match status" value="1"/>
</dbReference>
<keyword evidence="4 7" id="KW-0732">Signal</keyword>
<evidence type="ECO:0000256" key="4">
    <source>
        <dbReference type="ARBA" id="ARBA00022729"/>
    </source>
</evidence>
<feature type="domain" description="Solute-binding protein family 3/N-terminal" evidence="8">
    <location>
        <begin position="37"/>
        <end position="252"/>
    </location>
</feature>
<keyword evidence="10" id="KW-1185">Reference proteome</keyword>
<dbReference type="GO" id="GO:0042597">
    <property type="term" value="C:periplasmic space"/>
    <property type="evidence" value="ECO:0007669"/>
    <property type="project" value="UniProtKB-SubCell"/>
</dbReference>
<name>A0A5M3VY39_9ACTN</name>
<evidence type="ECO:0000313" key="9">
    <source>
        <dbReference type="EMBL" id="GES00830.1"/>
    </source>
</evidence>
<evidence type="ECO:0000256" key="6">
    <source>
        <dbReference type="ARBA" id="ARBA00070228"/>
    </source>
</evidence>
<dbReference type="FunFam" id="3.40.190.10:FF:000050">
    <property type="entry name" value="Sulfonate ABC transporter substrate-binding protein"/>
    <property type="match status" value="1"/>
</dbReference>
<protein>
    <recommendedName>
        <fullName evidence="6">Putative aliphatic sulfonates-binding protein</fullName>
    </recommendedName>
</protein>
<feature type="chain" id="PRO_5024355028" description="Putative aliphatic sulfonates-binding protein" evidence="7">
    <location>
        <begin position="24"/>
        <end position="333"/>
    </location>
</feature>
<accession>A0A5M3VY39</accession>
<dbReference type="InterPro" id="IPR015168">
    <property type="entry name" value="SsuA/THI5"/>
</dbReference>
<dbReference type="OrthoDB" id="7374754at2"/>
<evidence type="ECO:0000256" key="5">
    <source>
        <dbReference type="ARBA" id="ARBA00055538"/>
    </source>
</evidence>
<dbReference type="GO" id="GO:0016020">
    <property type="term" value="C:membrane"/>
    <property type="evidence" value="ECO:0007669"/>
    <property type="project" value="InterPro"/>
</dbReference>
<dbReference type="EMBL" id="BLAD01000047">
    <property type="protein sequence ID" value="GES00830.1"/>
    <property type="molecule type" value="Genomic_DNA"/>
</dbReference>
<dbReference type="PANTHER" id="PTHR30024">
    <property type="entry name" value="ALIPHATIC SULFONATES-BINDING PROTEIN-RELATED"/>
    <property type="match status" value="1"/>
</dbReference>
<comment type="function">
    <text evidence="5">Part of a binding-protein-dependent transport system for aliphatic sulfonates. Putative binding protein.</text>
</comment>
<evidence type="ECO:0000259" key="8">
    <source>
        <dbReference type="SMART" id="SM00062"/>
    </source>
</evidence>
<dbReference type="SUPFAM" id="SSF53850">
    <property type="entry name" value="Periplasmic binding protein-like II"/>
    <property type="match status" value="1"/>
</dbReference>
<dbReference type="Gene3D" id="3.40.190.10">
    <property type="entry name" value="Periplasmic binding protein-like II"/>
    <property type="match status" value="2"/>
</dbReference>
<evidence type="ECO:0000256" key="3">
    <source>
        <dbReference type="ARBA" id="ARBA00022448"/>
    </source>
</evidence>
<dbReference type="SMART" id="SM00062">
    <property type="entry name" value="PBPb"/>
    <property type="match status" value="1"/>
</dbReference>
<dbReference type="Pfam" id="PF09084">
    <property type="entry name" value="NMT1"/>
    <property type="match status" value="1"/>
</dbReference>
<gene>
    <name evidence="9" type="ORF">Acor_28940</name>
</gene>
<dbReference type="NCBIfam" id="TIGR01728">
    <property type="entry name" value="SsuA_fam"/>
    <property type="match status" value="1"/>
</dbReference>
<reference evidence="9 10" key="1">
    <citation type="submission" date="2019-10" db="EMBL/GenBank/DDBJ databases">
        <title>Whole genome shotgun sequence of Acrocarpospora corrugata NBRC 13972.</title>
        <authorList>
            <person name="Ichikawa N."/>
            <person name="Kimura A."/>
            <person name="Kitahashi Y."/>
            <person name="Komaki H."/>
            <person name="Oguchi A."/>
        </authorList>
    </citation>
    <scope>NUCLEOTIDE SEQUENCE [LARGE SCALE GENOMIC DNA]</scope>
    <source>
        <strain evidence="9 10">NBRC 13972</strain>
    </source>
</reference>
<comment type="similarity">
    <text evidence="2">Belongs to the bacterial solute-binding protein SsuA/TauA family.</text>
</comment>
<comment type="caution">
    <text evidence="9">The sequence shown here is derived from an EMBL/GenBank/DDBJ whole genome shotgun (WGS) entry which is preliminary data.</text>
</comment>
<proteinExistence type="inferred from homology"/>
<dbReference type="InterPro" id="IPR010067">
    <property type="entry name" value="ABC_SsuA_sub-bd"/>
</dbReference>
<dbReference type="InterPro" id="IPR001638">
    <property type="entry name" value="Solute-binding_3/MltF_N"/>
</dbReference>
<keyword evidence="3" id="KW-0813">Transport</keyword>
<evidence type="ECO:0000313" key="10">
    <source>
        <dbReference type="Proteomes" id="UP000334990"/>
    </source>
</evidence>
<evidence type="ECO:0000256" key="7">
    <source>
        <dbReference type="SAM" id="SignalP"/>
    </source>
</evidence>
<organism evidence="9 10">
    <name type="scientific">Acrocarpospora corrugata</name>
    <dbReference type="NCBI Taxonomy" id="35763"/>
    <lineage>
        <taxon>Bacteria</taxon>
        <taxon>Bacillati</taxon>
        <taxon>Actinomycetota</taxon>
        <taxon>Actinomycetes</taxon>
        <taxon>Streptosporangiales</taxon>
        <taxon>Streptosporangiaceae</taxon>
        <taxon>Acrocarpospora</taxon>
    </lineage>
</organism>
<dbReference type="GO" id="GO:0042626">
    <property type="term" value="F:ATPase-coupled transmembrane transporter activity"/>
    <property type="evidence" value="ECO:0007669"/>
    <property type="project" value="InterPro"/>
</dbReference>